<evidence type="ECO:0000256" key="1">
    <source>
        <dbReference type="ARBA" id="ARBA00005594"/>
    </source>
</evidence>
<feature type="short sequence motif" description="'KMSKS' region" evidence="8">
    <location>
        <begin position="594"/>
        <end position="598"/>
    </location>
</feature>
<dbReference type="Proteomes" id="UP000008808">
    <property type="component" value="Chromosome"/>
</dbReference>
<accession>Q2N8M2</accession>
<keyword evidence="8" id="KW-0963">Cytoplasm</keyword>
<dbReference type="Pfam" id="PF08264">
    <property type="entry name" value="Anticodon_1"/>
    <property type="match status" value="1"/>
</dbReference>
<dbReference type="FunFam" id="3.40.50.620:FF:000003">
    <property type="entry name" value="Leucine--tRNA ligase"/>
    <property type="match status" value="1"/>
</dbReference>
<dbReference type="EMBL" id="CP000157">
    <property type="protein sequence ID" value="ABC63969.1"/>
    <property type="molecule type" value="Genomic_DNA"/>
</dbReference>
<dbReference type="HOGENOM" id="CLU_004427_0_0_5"/>
<keyword evidence="5 8" id="KW-0648">Protein biosynthesis</keyword>
<feature type="short sequence motif" description="'HIGH' region" evidence="8">
    <location>
        <begin position="57"/>
        <end position="67"/>
    </location>
</feature>
<dbReference type="Gene3D" id="3.40.50.620">
    <property type="entry name" value="HUPs"/>
    <property type="match status" value="2"/>
</dbReference>
<dbReference type="NCBIfam" id="TIGR00396">
    <property type="entry name" value="leuS_bact"/>
    <property type="match status" value="1"/>
</dbReference>
<comment type="subcellular location">
    <subcellularLocation>
        <location evidence="8">Cytoplasm</location>
    </subcellularLocation>
</comment>
<dbReference type="PRINTS" id="PR00985">
    <property type="entry name" value="TRNASYNTHLEU"/>
</dbReference>
<proteinExistence type="inferred from homology"/>
<dbReference type="GO" id="GO:0005524">
    <property type="term" value="F:ATP binding"/>
    <property type="evidence" value="ECO:0007669"/>
    <property type="project" value="UniProtKB-UniRule"/>
</dbReference>
<evidence type="ECO:0000256" key="4">
    <source>
        <dbReference type="ARBA" id="ARBA00022840"/>
    </source>
</evidence>
<dbReference type="InterPro" id="IPR009080">
    <property type="entry name" value="tRNAsynth_Ia_anticodon-bd"/>
</dbReference>
<dbReference type="GO" id="GO:0005737">
    <property type="term" value="C:cytoplasm"/>
    <property type="evidence" value="ECO:0007669"/>
    <property type="project" value="UniProtKB-SubCell"/>
</dbReference>
<dbReference type="InterPro" id="IPR002300">
    <property type="entry name" value="aa-tRNA-synth_Ia"/>
</dbReference>
<dbReference type="InterPro" id="IPR013155">
    <property type="entry name" value="M/V/L/I-tRNA-synth_anticd-bd"/>
</dbReference>
<dbReference type="HAMAP" id="MF_00049_B">
    <property type="entry name" value="Leu_tRNA_synth_B"/>
    <property type="match status" value="1"/>
</dbReference>
<sequence>MSETPETQSSGTLLDQPFRENFDAIEAYARDVWAAENVDACDLDSDKPKRYVLGMFPYPSGNAHMGHVRVYAISDAVARLSRFRGFETLHPLGWDAFGLPAENAAIQNNADPAEWTQRNIATMKDEQFSRLGLSFDLDQEINSASPEFYKWTQWLFQTLYDHDLVYRANGWVNWDPVDQTVLANEQVIDGKGWRSGAPVERRQLPQWYVRITRFAQSLWDGLDTLQGHWSDEAIAVQRGWIGRSEGVEIEFPVLGEGGHTIRCYTTRADTIFGVTSITLAPEHPLVKDLAATEVQGKVEEYIAFATNRSELERETAERTGVALGAKARNPLTGEDLPIYISEYVLGGYGTGAIMNVPAHDARDFDFARTNGLPIRQVILPAKDAPEGDLDEAYTDPGFMTNSGQFDGMSTHEAKHAIIDHLVEQGLGTRKVNFRLRDWLISRQRFWGAPIPMVHSDEHGWAKAPDLPVMLPKDVDFSQGSGKAMASAPGFLETTFPGTSDPAIRETDTMDTFMCSSWYAWRYLDAKNGEQAFRESRAEDWMPIDYYVGGLEHASQHLIYFRFISHFLHAIGMTPTSEPVKNFLDNGLVKLGGEKMSKSKGNVVIPTEAVDKYGADALRLYILADTPLRRDIDWDDSGIEGKQRFLSQIWTLAGQIASAPALEGEPAPGTDAEKAAMRELAKIAKEVAEDLEERRGFHNAIARLHSFVGELRPLVAGASDAEKPLLRHVMAEFMKVLGVFAPHMAEYLWREAFGMSASLFSQPWPDPGEQYLVADELTISIQVNGKLRATVSVPADAGEEQVVEIAKADAKVAEYLGSGTLRRTIFVPGRLVNFVVG</sequence>
<evidence type="ECO:0000259" key="11">
    <source>
        <dbReference type="Pfam" id="PF13603"/>
    </source>
</evidence>
<dbReference type="SUPFAM" id="SSF52374">
    <property type="entry name" value="Nucleotidylyl transferase"/>
    <property type="match status" value="1"/>
</dbReference>
<dbReference type="InterPro" id="IPR014729">
    <property type="entry name" value="Rossmann-like_a/b/a_fold"/>
</dbReference>
<dbReference type="GO" id="GO:0004823">
    <property type="term" value="F:leucine-tRNA ligase activity"/>
    <property type="evidence" value="ECO:0007669"/>
    <property type="project" value="UniProtKB-UniRule"/>
</dbReference>
<feature type="domain" description="Leucyl-tRNA synthetase editing" evidence="11">
    <location>
        <begin position="238"/>
        <end position="421"/>
    </location>
</feature>
<dbReference type="CDD" id="cd07958">
    <property type="entry name" value="Anticodon_Ia_Leu_BEm"/>
    <property type="match status" value="1"/>
</dbReference>
<dbReference type="KEGG" id="eli:ELI_09385"/>
<evidence type="ECO:0000256" key="8">
    <source>
        <dbReference type="HAMAP-Rule" id="MF_00049"/>
    </source>
</evidence>
<comment type="catalytic activity">
    <reaction evidence="7 8">
        <text>tRNA(Leu) + L-leucine + ATP = L-leucyl-tRNA(Leu) + AMP + diphosphate</text>
        <dbReference type="Rhea" id="RHEA:11688"/>
        <dbReference type="Rhea" id="RHEA-COMP:9613"/>
        <dbReference type="Rhea" id="RHEA-COMP:9622"/>
        <dbReference type="ChEBI" id="CHEBI:30616"/>
        <dbReference type="ChEBI" id="CHEBI:33019"/>
        <dbReference type="ChEBI" id="CHEBI:57427"/>
        <dbReference type="ChEBI" id="CHEBI:78442"/>
        <dbReference type="ChEBI" id="CHEBI:78494"/>
        <dbReference type="ChEBI" id="CHEBI:456215"/>
        <dbReference type="EC" id="6.1.1.4"/>
    </reaction>
</comment>
<dbReference type="GO" id="GO:0006429">
    <property type="term" value="P:leucyl-tRNA aminoacylation"/>
    <property type="evidence" value="ECO:0007669"/>
    <property type="project" value="UniProtKB-UniRule"/>
</dbReference>
<dbReference type="CDD" id="cd00812">
    <property type="entry name" value="LeuRS_core"/>
    <property type="match status" value="1"/>
</dbReference>
<evidence type="ECO:0000256" key="5">
    <source>
        <dbReference type="ARBA" id="ARBA00022917"/>
    </source>
</evidence>
<evidence type="ECO:0000313" key="12">
    <source>
        <dbReference type="EMBL" id="ABC63969.1"/>
    </source>
</evidence>
<dbReference type="GO" id="GO:0002161">
    <property type="term" value="F:aminoacyl-tRNA deacylase activity"/>
    <property type="evidence" value="ECO:0007669"/>
    <property type="project" value="InterPro"/>
</dbReference>
<dbReference type="OrthoDB" id="9810365at2"/>
<name>Q2N8M2_ERYLH</name>
<dbReference type="InterPro" id="IPR002302">
    <property type="entry name" value="Leu-tRNA-ligase"/>
</dbReference>
<dbReference type="InterPro" id="IPR009008">
    <property type="entry name" value="Val/Leu/Ile-tRNA-synth_edit"/>
</dbReference>
<evidence type="ECO:0000313" key="13">
    <source>
        <dbReference type="Proteomes" id="UP000008808"/>
    </source>
</evidence>
<dbReference type="SUPFAM" id="SSF50677">
    <property type="entry name" value="ValRS/IleRS/LeuRS editing domain"/>
    <property type="match status" value="1"/>
</dbReference>
<evidence type="ECO:0000256" key="6">
    <source>
        <dbReference type="ARBA" id="ARBA00023146"/>
    </source>
</evidence>
<keyword evidence="4 8" id="KW-0067">ATP-binding</keyword>
<dbReference type="Gene3D" id="1.10.730.10">
    <property type="entry name" value="Isoleucyl-tRNA Synthetase, Domain 1"/>
    <property type="match status" value="1"/>
</dbReference>
<evidence type="ECO:0000259" key="9">
    <source>
        <dbReference type="Pfam" id="PF00133"/>
    </source>
</evidence>
<gene>
    <name evidence="8" type="primary">leuS</name>
    <name evidence="12" type="ordered locus">ELI_09385</name>
</gene>
<keyword evidence="13" id="KW-1185">Reference proteome</keyword>
<feature type="binding site" evidence="8">
    <location>
        <position position="597"/>
    </location>
    <ligand>
        <name>ATP</name>
        <dbReference type="ChEBI" id="CHEBI:30616"/>
    </ligand>
</feature>
<dbReference type="EC" id="6.1.1.4" evidence="8"/>
<comment type="similarity">
    <text evidence="1 8">Belongs to the class-I aminoacyl-tRNA synthetase family.</text>
</comment>
<keyword evidence="3 8" id="KW-0547">Nucleotide-binding</keyword>
<dbReference type="AlphaFoldDB" id="Q2N8M2"/>
<dbReference type="PANTHER" id="PTHR43740:SF2">
    <property type="entry name" value="LEUCINE--TRNA LIGASE, MITOCHONDRIAL"/>
    <property type="match status" value="1"/>
</dbReference>
<dbReference type="SUPFAM" id="SSF47323">
    <property type="entry name" value="Anticodon-binding domain of a subclass of class I aminoacyl-tRNA synthetases"/>
    <property type="match status" value="1"/>
</dbReference>
<protein>
    <recommendedName>
        <fullName evidence="8">Leucine--tRNA ligase</fullName>
        <ecNumber evidence="8">6.1.1.4</ecNumber>
    </recommendedName>
    <alternativeName>
        <fullName evidence="8">Leucyl-tRNA synthetase</fullName>
        <shortName evidence="8">LeuRS</shortName>
    </alternativeName>
</protein>
<keyword evidence="2 8" id="KW-0436">Ligase</keyword>
<dbReference type="Pfam" id="PF13603">
    <property type="entry name" value="tRNA-synt_1_2"/>
    <property type="match status" value="1"/>
</dbReference>
<dbReference type="FunFam" id="1.10.730.10:FF:000002">
    <property type="entry name" value="Leucine--tRNA ligase"/>
    <property type="match status" value="1"/>
</dbReference>
<feature type="domain" description="Methionyl/Valyl/Leucyl/Isoleucyl-tRNA synthetase anticodon-binding" evidence="10">
    <location>
        <begin position="673"/>
        <end position="797"/>
    </location>
</feature>
<feature type="domain" description="Aminoacyl-tRNA synthetase class Ia" evidence="9">
    <location>
        <begin position="435"/>
        <end position="634"/>
    </location>
</feature>
<dbReference type="eggNOG" id="COG0495">
    <property type="taxonomic scope" value="Bacteria"/>
</dbReference>
<dbReference type="Gene3D" id="3.10.20.590">
    <property type="match status" value="1"/>
</dbReference>
<evidence type="ECO:0000256" key="2">
    <source>
        <dbReference type="ARBA" id="ARBA00022598"/>
    </source>
</evidence>
<dbReference type="InterPro" id="IPR025709">
    <property type="entry name" value="Leu_tRNA-synth_edit"/>
</dbReference>
<keyword evidence="6 8" id="KW-0030">Aminoacyl-tRNA synthetase</keyword>
<feature type="domain" description="Aminoacyl-tRNA synthetase class Ia" evidence="9">
    <location>
        <begin position="44"/>
        <end position="223"/>
    </location>
</feature>
<dbReference type="RefSeq" id="WP_011414797.1">
    <property type="nucleotide sequence ID" value="NC_007722.1"/>
</dbReference>
<evidence type="ECO:0000256" key="7">
    <source>
        <dbReference type="ARBA" id="ARBA00047469"/>
    </source>
</evidence>
<dbReference type="PANTHER" id="PTHR43740">
    <property type="entry name" value="LEUCYL-TRNA SYNTHETASE"/>
    <property type="match status" value="1"/>
</dbReference>
<reference evidence="13" key="1">
    <citation type="journal article" date="2009" name="J. Bacteriol.">
        <title>Complete genome sequence of Erythrobacter litoralis HTCC2594.</title>
        <authorList>
            <person name="Oh H.M."/>
            <person name="Giovannoni S.J."/>
            <person name="Ferriera S."/>
            <person name="Johnson J."/>
            <person name="Cho J.C."/>
        </authorList>
    </citation>
    <scope>NUCLEOTIDE SEQUENCE [LARGE SCALE GENOMIC DNA]</scope>
    <source>
        <strain evidence="13">HTCC2594</strain>
    </source>
</reference>
<organism evidence="12 13">
    <name type="scientific">Erythrobacter litoralis (strain HTCC2594)</name>
    <dbReference type="NCBI Taxonomy" id="314225"/>
    <lineage>
        <taxon>Bacteria</taxon>
        <taxon>Pseudomonadati</taxon>
        <taxon>Pseudomonadota</taxon>
        <taxon>Alphaproteobacteria</taxon>
        <taxon>Sphingomonadales</taxon>
        <taxon>Erythrobacteraceae</taxon>
        <taxon>Erythrobacter/Porphyrobacter group</taxon>
        <taxon>Erythrobacter</taxon>
    </lineage>
</organism>
<evidence type="ECO:0000256" key="3">
    <source>
        <dbReference type="ARBA" id="ARBA00022741"/>
    </source>
</evidence>
<dbReference type="STRING" id="314225.ELI_09385"/>
<dbReference type="Pfam" id="PF00133">
    <property type="entry name" value="tRNA-synt_1"/>
    <property type="match status" value="2"/>
</dbReference>
<evidence type="ECO:0000259" key="10">
    <source>
        <dbReference type="Pfam" id="PF08264"/>
    </source>
</evidence>